<evidence type="ECO:0000256" key="1">
    <source>
        <dbReference type="SAM" id="MobiDB-lite"/>
    </source>
</evidence>
<organism evidence="2 3">
    <name type="scientific">Streptomyces iakyrus</name>
    <dbReference type="NCBI Taxonomy" id="68219"/>
    <lineage>
        <taxon>Bacteria</taxon>
        <taxon>Bacillati</taxon>
        <taxon>Actinomycetota</taxon>
        <taxon>Actinomycetes</taxon>
        <taxon>Kitasatosporales</taxon>
        <taxon>Streptomycetaceae</taxon>
        <taxon>Streptomyces</taxon>
    </lineage>
</organism>
<feature type="region of interest" description="Disordered" evidence="1">
    <location>
        <begin position="1"/>
        <end position="26"/>
    </location>
</feature>
<comment type="caution">
    <text evidence="2">The sequence shown here is derived from an EMBL/GenBank/DDBJ whole genome shotgun (WGS) entry which is preliminary data.</text>
</comment>
<keyword evidence="3" id="KW-1185">Reference proteome</keyword>
<reference evidence="2 3" key="1">
    <citation type="submission" date="2024-10" db="EMBL/GenBank/DDBJ databases">
        <title>The Natural Products Discovery Center: Release of the First 8490 Sequenced Strains for Exploring Actinobacteria Biosynthetic Diversity.</title>
        <authorList>
            <person name="Kalkreuter E."/>
            <person name="Kautsar S.A."/>
            <person name="Yang D."/>
            <person name="Bader C.D."/>
            <person name="Teijaro C.N."/>
            <person name="Fluegel L."/>
            <person name="Davis C.M."/>
            <person name="Simpson J.R."/>
            <person name="Lauterbach L."/>
            <person name="Steele A.D."/>
            <person name="Gui C."/>
            <person name="Meng S."/>
            <person name="Li G."/>
            <person name="Viehrig K."/>
            <person name="Ye F."/>
            <person name="Su P."/>
            <person name="Kiefer A.F."/>
            <person name="Nichols A."/>
            <person name="Cepeda A.J."/>
            <person name="Yan W."/>
            <person name="Fan B."/>
            <person name="Jiang Y."/>
            <person name="Adhikari A."/>
            <person name="Zheng C.-J."/>
            <person name="Schuster L."/>
            <person name="Cowan T.M."/>
            <person name="Smanski M.J."/>
            <person name="Chevrette M.G."/>
            <person name="De Carvalho L.P.S."/>
            <person name="Shen B."/>
        </authorList>
    </citation>
    <scope>NUCLEOTIDE SEQUENCE [LARGE SCALE GENOMIC DNA]</scope>
    <source>
        <strain evidence="2 3">NPDC089932</strain>
    </source>
</reference>
<dbReference type="Proteomes" id="UP001617511">
    <property type="component" value="Unassembled WGS sequence"/>
</dbReference>
<dbReference type="RefSeq" id="WP_402076308.1">
    <property type="nucleotide sequence ID" value="NZ_JBIVGG010000022.1"/>
</dbReference>
<evidence type="ECO:0000313" key="2">
    <source>
        <dbReference type="EMBL" id="MFJ4084954.1"/>
    </source>
</evidence>
<feature type="region of interest" description="Disordered" evidence="1">
    <location>
        <begin position="50"/>
        <end position="79"/>
    </location>
</feature>
<accession>A0ABW8FS79</accession>
<evidence type="ECO:0000313" key="3">
    <source>
        <dbReference type="Proteomes" id="UP001617511"/>
    </source>
</evidence>
<gene>
    <name evidence="2" type="ORF">ACIP2Z_39175</name>
</gene>
<dbReference type="EMBL" id="JBIVGG010000022">
    <property type="protein sequence ID" value="MFJ4084954.1"/>
    <property type="molecule type" value="Genomic_DNA"/>
</dbReference>
<protein>
    <submittedName>
        <fullName evidence="2">Uncharacterized protein</fullName>
    </submittedName>
</protein>
<name>A0ABW8FS79_9ACTN</name>
<sequence length="143" mass="16104">MSATTPSPEQDPAEETPFDPLDFPQKLRDAQRRAAELYAEIRAAQERLPWSREPHEGWPEVTDHGREREGREPSPGWPAADAAAYDKLWEELREVTAYVQTHGWWKSCRDNGVQGADLVAARQALKTAKGAVPLTREDVEQTA</sequence>
<feature type="compositionally biased region" description="Basic and acidic residues" evidence="1">
    <location>
        <begin position="50"/>
        <end position="72"/>
    </location>
</feature>
<proteinExistence type="predicted"/>